<reference evidence="2 3" key="1">
    <citation type="submission" date="2024-04" db="EMBL/GenBank/DDBJ databases">
        <title>Tritrichomonas musculus Genome.</title>
        <authorList>
            <person name="Alves-Ferreira E."/>
            <person name="Grigg M."/>
            <person name="Lorenzi H."/>
            <person name="Galac M."/>
        </authorList>
    </citation>
    <scope>NUCLEOTIDE SEQUENCE [LARGE SCALE GENOMIC DNA]</scope>
    <source>
        <strain evidence="2 3">EAF2021</strain>
    </source>
</reference>
<evidence type="ECO:0000313" key="2">
    <source>
        <dbReference type="EMBL" id="KAK8858241.1"/>
    </source>
</evidence>
<dbReference type="EMBL" id="JAPFFF010000019">
    <property type="protein sequence ID" value="KAK8858241.1"/>
    <property type="molecule type" value="Genomic_DNA"/>
</dbReference>
<protein>
    <submittedName>
        <fullName evidence="2">Uncharacterized protein</fullName>
    </submittedName>
</protein>
<organism evidence="2 3">
    <name type="scientific">Tritrichomonas musculus</name>
    <dbReference type="NCBI Taxonomy" id="1915356"/>
    <lineage>
        <taxon>Eukaryota</taxon>
        <taxon>Metamonada</taxon>
        <taxon>Parabasalia</taxon>
        <taxon>Tritrichomonadida</taxon>
        <taxon>Tritrichomonadidae</taxon>
        <taxon>Tritrichomonas</taxon>
    </lineage>
</organism>
<keyword evidence="3" id="KW-1185">Reference proteome</keyword>
<evidence type="ECO:0000313" key="3">
    <source>
        <dbReference type="Proteomes" id="UP001470230"/>
    </source>
</evidence>
<keyword evidence="1" id="KW-0175">Coiled coil</keyword>
<sequence length="412" mass="47733">MSKSANKRNAIMANIQKIRNEIEEIRQQNNFLLEAIKPYENWYEKAEQIIYSTSKINKKIRSNKNKNVYVHHQDNSDLSSTSLSSEGSDSDVIFEKKNENDSDSDNDEEYIETPKLVYEDKNKIKKTNNLPVAVTMKKGSPPISTNFNISNYPKFLNQSNQLQNSNANVGKCFNYVTPQYVNNAKPNAFYIYSNDKRNQEVNTTNNFHTQNKLQIMAQSSHIQMPIYQSLSFQQSKFQDDINSFSNQPNYNEIPIVSTTIIKQDDNSENNANNLNYQPTNPPNQISFSYQAFLSNQTNSSINKSKSNIHSPSQSPIIKLFNQKSQTNNQDNNISVHNIEENHTMSDSQHHENDINDIFFDFSYEPPINPEIQVFNREFDTKNENNNHINDDKKEKQEVSEEMCIQSFEINLK</sequence>
<name>A0ABR2I7K9_9EUKA</name>
<proteinExistence type="predicted"/>
<gene>
    <name evidence="2" type="ORF">M9Y10_013342</name>
</gene>
<accession>A0ABR2I7K9</accession>
<evidence type="ECO:0000256" key="1">
    <source>
        <dbReference type="SAM" id="Coils"/>
    </source>
</evidence>
<comment type="caution">
    <text evidence="2">The sequence shown here is derived from an EMBL/GenBank/DDBJ whole genome shotgun (WGS) entry which is preliminary data.</text>
</comment>
<feature type="coiled-coil region" evidence="1">
    <location>
        <begin position="8"/>
        <end position="35"/>
    </location>
</feature>
<dbReference type="Proteomes" id="UP001470230">
    <property type="component" value="Unassembled WGS sequence"/>
</dbReference>